<proteinExistence type="inferred from homology"/>
<keyword evidence="3" id="KW-0238">DNA-binding</keyword>
<dbReference type="Gene3D" id="3.40.190.10">
    <property type="entry name" value="Periplasmic binding protein-like II"/>
    <property type="match status" value="2"/>
</dbReference>
<dbReference type="GO" id="GO:0003700">
    <property type="term" value="F:DNA-binding transcription factor activity"/>
    <property type="evidence" value="ECO:0007669"/>
    <property type="project" value="InterPro"/>
</dbReference>
<evidence type="ECO:0000259" key="5">
    <source>
        <dbReference type="PROSITE" id="PS50931"/>
    </source>
</evidence>
<dbReference type="STRING" id="1111728.GCA_000427805_00423"/>
<dbReference type="SUPFAM" id="SSF53850">
    <property type="entry name" value="Periplasmic binding protein-like II"/>
    <property type="match status" value="1"/>
</dbReference>
<evidence type="ECO:0000313" key="9">
    <source>
        <dbReference type="Proteomes" id="UP000373449"/>
    </source>
</evidence>
<evidence type="ECO:0000313" key="7">
    <source>
        <dbReference type="EMBL" id="VFS47840.1"/>
    </source>
</evidence>
<evidence type="ECO:0000313" key="8">
    <source>
        <dbReference type="Proteomes" id="UP000224974"/>
    </source>
</evidence>
<dbReference type="Proteomes" id="UP000224974">
    <property type="component" value="Unassembled WGS sequence"/>
</dbReference>
<evidence type="ECO:0000256" key="1">
    <source>
        <dbReference type="ARBA" id="ARBA00009437"/>
    </source>
</evidence>
<accession>A0A2C6DMG4</accession>
<feature type="domain" description="HTH lysR-type" evidence="5">
    <location>
        <begin position="19"/>
        <end position="76"/>
    </location>
</feature>
<dbReference type="PROSITE" id="PS50931">
    <property type="entry name" value="HTH_LYSR"/>
    <property type="match status" value="1"/>
</dbReference>
<dbReference type="EMBL" id="PDDX01000001">
    <property type="protein sequence ID" value="PHI29532.1"/>
    <property type="molecule type" value="Genomic_DNA"/>
</dbReference>
<protein>
    <submittedName>
        <fullName evidence="7">Gcv operon activator</fullName>
    </submittedName>
    <submittedName>
        <fullName evidence="6">LysR family transcriptional regulator</fullName>
    </submittedName>
</protein>
<dbReference type="InterPro" id="IPR005119">
    <property type="entry name" value="LysR_subst-bd"/>
</dbReference>
<dbReference type="PANTHER" id="PTHR30537:SF74">
    <property type="entry name" value="HTH-TYPE TRANSCRIPTIONAL REGULATOR TRPI"/>
    <property type="match status" value="1"/>
</dbReference>
<dbReference type="Pfam" id="PF03466">
    <property type="entry name" value="LysR_substrate"/>
    <property type="match status" value="1"/>
</dbReference>
<dbReference type="PRINTS" id="PR00039">
    <property type="entry name" value="HTHLYSR"/>
</dbReference>
<organism evidence="6 8">
    <name type="scientific">Budvicia aquatica</name>
    <dbReference type="NCBI Taxonomy" id="82979"/>
    <lineage>
        <taxon>Bacteria</taxon>
        <taxon>Pseudomonadati</taxon>
        <taxon>Pseudomonadota</taxon>
        <taxon>Gammaproteobacteria</taxon>
        <taxon>Enterobacterales</taxon>
        <taxon>Budviciaceae</taxon>
        <taxon>Budvicia</taxon>
    </lineage>
</organism>
<dbReference type="FunFam" id="1.10.10.10:FF:000038">
    <property type="entry name" value="Glycine cleavage system transcriptional activator"/>
    <property type="match status" value="1"/>
</dbReference>
<dbReference type="InterPro" id="IPR036388">
    <property type="entry name" value="WH-like_DNA-bd_sf"/>
</dbReference>
<dbReference type="GO" id="GO:0006351">
    <property type="term" value="P:DNA-templated transcription"/>
    <property type="evidence" value="ECO:0007669"/>
    <property type="project" value="TreeGrafter"/>
</dbReference>
<dbReference type="Gene3D" id="1.10.10.10">
    <property type="entry name" value="Winged helix-like DNA-binding domain superfamily/Winged helix DNA-binding domain"/>
    <property type="match status" value="1"/>
</dbReference>
<sequence>MNSGDIGEKNSHKKIPGLPSLNGLRCFEVAAREESFTRAAHQLHLTHGAVSRAIRMLENELSITLFERRNRRVFLTESGQILFRAVQQGFDVIGRAIYELHKQRNDASLVISCEPTLMMRWLIPRLSDFHLQHPEINIQLQAGGGDVSLTPGIDLAIRRNDFIWPPHYFSSFLFHERIGPVFRSTERARMIEISDQGTVQLRSDIKLLHTYTRADAWQNWAHLTASRLDGMDSHSYEHFYFSLQAAIAGLGVAIGSWYLVCDDFNSGILDAPFGFIEDGSAYYLLAPESFNDSSSQAKFYQWLCSQGESCFNLEVR</sequence>
<reference evidence="6" key="2">
    <citation type="submission" date="2017-09" db="EMBL/GenBank/DDBJ databases">
        <title>FDA dAtabase for Regulatory Grade micrObial Sequences (FDA-ARGOS): Supporting development and validation of Infectious Disease Dx tests.</title>
        <authorList>
            <person name="Minogue T."/>
            <person name="Wolcott M."/>
            <person name="Wasieloski L."/>
            <person name="Aguilar W."/>
            <person name="Moore D."/>
            <person name="Tallon L.J."/>
            <person name="Sadzewicz L."/>
            <person name="Ott S."/>
            <person name="Zhao X."/>
            <person name="Nagaraj S."/>
            <person name="Vavikolanu K."/>
            <person name="Aluvathingal J."/>
            <person name="Nadendla S."/>
            <person name="Sichtig H."/>
        </authorList>
    </citation>
    <scope>NUCLEOTIDE SEQUENCE</scope>
    <source>
        <strain evidence="6">FDAARGOS_387</strain>
    </source>
</reference>
<evidence type="ECO:0000256" key="2">
    <source>
        <dbReference type="ARBA" id="ARBA00023015"/>
    </source>
</evidence>
<keyword evidence="4" id="KW-0804">Transcription</keyword>
<evidence type="ECO:0000313" key="6">
    <source>
        <dbReference type="EMBL" id="PHI29532.1"/>
    </source>
</evidence>
<dbReference type="RefSeq" id="WP_051323142.1">
    <property type="nucleotide sequence ID" value="NZ_CAADJA010000002.1"/>
</dbReference>
<dbReference type="InterPro" id="IPR058163">
    <property type="entry name" value="LysR-type_TF_proteobact-type"/>
</dbReference>
<evidence type="ECO:0000256" key="3">
    <source>
        <dbReference type="ARBA" id="ARBA00023125"/>
    </source>
</evidence>
<dbReference type="OrthoDB" id="5526340at2"/>
<dbReference type="AlphaFoldDB" id="A0A2C6DMG4"/>
<keyword evidence="2" id="KW-0805">Transcription regulation</keyword>
<dbReference type="InterPro" id="IPR036390">
    <property type="entry name" value="WH_DNA-bd_sf"/>
</dbReference>
<name>A0A2C6DMG4_9GAMM</name>
<dbReference type="SUPFAM" id="SSF46785">
    <property type="entry name" value="Winged helix' DNA-binding domain"/>
    <property type="match status" value="1"/>
</dbReference>
<dbReference type="Pfam" id="PF00126">
    <property type="entry name" value="HTH_1"/>
    <property type="match status" value="1"/>
</dbReference>
<keyword evidence="8" id="KW-1185">Reference proteome</keyword>
<dbReference type="GO" id="GO:0043565">
    <property type="term" value="F:sequence-specific DNA binding"/>
    <property type="evidence" value="ECO:0007669"/>
    <property type="project" value="TreeGrafter"/>
</dbReference>
<reference evidence="8" key="1">
    <citation type="submission" date="2017-09" db="EMBL/GenBank/DDBJ databases">
        <title>FDA dAtabase for Regulatory Grade micrObial Sequences (FDA-ARGOS): Supporting development and validation of Infectious Disease Dx tests.</title>
        <authorList>
            <person name="Minogue T."/>
            <person name="Wolcott M."/>
            <person name="Wasieloski L."/>
            <person name="Aguilar W."/>
            <person name="Moore D."/>
            <person name="Tallon L."/>
            <person name="Sadzewicz L."/>
            <person name="Ott S."/>
            <person name="Zhao X."/>
            <person name="Nagaraj S."/>
            <person name="Vavikolanu K."/>
            <person name="Aluvathingal J."/>
            <person name="Nadendla S."/>
            <person name="Sichtig H."/>
        </authorList>
    </citation>
    <scope>NUCLEOTIDE SEQUENCE [LARGE SCALE GENOMIC DNA]</scope>
    <source>
        <strain evidence="8">FDAARGOS_387</strain>
    </source>
</reference>
<gene>
    <name evidence="7" type="primary">gcvA_2</name>
    <name evidence="6" type="ORF">CRN84_09420</name>
    <name evidence="7" type="ORF">NCTC12282_02782</name>
</gene>
<dbReference type="Proteomes" id="UP000373449">
    <property type="component" value="Unassembled WGS sequence"/>
</dbReference>
<evidence type="ECO:0000256" key="4">
    <source>
        <dbReference type="ARBA" id="ARBA00023163"/>
    </source>
</evidence>
<reference evidence="7 9" key="3">
    <citation type="submission" date="2019-03" db="EMBL/GenBank/DDBJ databases">
        <authorList>
            <consortium name="Pathogen Informatics"/>
        </authorList>
    </citation>
    <scope>NUCLEOTIDE SEQUENCE [LARGE SCALE GENOMIC DNA]</scope>
    <source>
        <strain evidence="7 9">NCTC12282</strain>
    </source>
</reference>
<comment type="similarity">
    <text evidence="1">Belongs to the LysR transcriptional regulatory family.</text>
</comment>
<dbReference type="InterPro" id="IPR000847">
    <property type="entry name" value="LysR_HTH_N"/>
</dbReference>
<dbReference type="PANTHER" id="PTHR30537">
    <property type="entry name" value="HTH-TYPE TRANSCRIPTIONAL REGULATOR"/>
    <property type="match status" value="1"/>
</dbReference>
<dbReference type="EMBL" id="CAADJA010000002">
    <property type="protein sequence ID" value="VFS47840.1"/>
    <property type="molecule type" value="Genomic_DNA"/>
</dbReference>